<dbReference type="SUPFAM" id="SSF55008">
    <property type="entry name" value="HMA, heavy metal-associated domain"/>
    <property type="match status" value="1"/>
</dbReference>
<dbReference type="GO" id="GO:0046872">
    <property type="term" value="F:metal ion binding"/>
    <property type="evidence" value="ECO:0007669"/>
    <property type="project" value="UniProtKB-KW"/>
</dbReference>
<gene>
    <name evidence="3" type="ORF">B1B_19468</name>
</gene>
<dbReference type="Gene3D" id="3.30.70.100">
    <property type="match status" value="1"/>
</dbReference>
<evidence type="ECO:0000259" key="2">
    <source>
        <dbReference type="Pfam" id="PF00403"/>
    </source>
</evidence>
<accession>T0ZD74</accession>
<sequence length="77" mass="8596">MATKKLTMKVYGMTCDDCVRHVTKDLMEGGADKVYVSLKDGMASAVIDDSKVLPEELVKLPVFGKDSQYKAQLRRIE</sequence>
<dbReference type="InterPro" id="IPR017969">
    <property type="entry name" value="Heavy-metal-associated_CS"/>
</dbReference>
<dbReference type="Pfam" id="PF00403">
    <property type="entry name" value="HMA"/>
    <property type="match status" value="1"/>
</dbReference>
<reference evidence="3" key="2">
    <citation type="journal article" date="2014" name="ISME J.">
        <title>Microbial stratification in low pH oxic and suboxic macroscopic growths along an acid mine drainage.</title>
        <authorList>
            <person name="Mendez-Garcia C."/>
            <person name="Mesa V."/>
            <person name="Sprenger R.R."/>
            <person name="Richter M."/>
            <person name="Diez M.S."/>
            <person name="Solano J."/>
            <person name="Bargiela R."/>
            <person name="Golyshina O.V."/>
            <person name="Manteca A."/>
            <person name="Ramos J.L."/>
            <person name="Gallego J.R."/>
            <person name="Llorente I."/>
            <person name="Martins Dos Santos V.A."/>
            <person name="Jensen O.N."/>
            <person name="Pelaez A.I."/>
            <person name="Sanchez J."/>
            <person name="Ferrer M."/>
        </authorList>
    </citation>
    <scope>NUCLEOTIDE SEQUENCE</scope>
</reference>
<dbReference type="PROSITE" id="PS01047">
    <property type="entry name" value="HMA_1"/>
    <property type="match status" value="1"/>
</dbReference>
<comment type="caution">
    <text evidence="3">The sequence shown here is derived from an EMBL/GenBank/DDBJ whole genome shotgun (WGS) entry which is preliminary data.</text>
</comment>
<evidence type="ECO:0000256" key="1">
    <source>
        <dbReference type="ARBA" id="ARBA00022723"/>
    </source>
</evidence>
<dbReference type="AlphaFoldDB" id="T0ZD74"/>
<protein>
    <submittedName>
        <fullName evidence="3">Mercuric resistance operon regulatory protein merP related protein</fullName>
    </submittedName>
</protein>
<dbReference type="CDD" id="cd00371">
    <property type="entry name" value="HMA"/>
    <property type="match status" value="1"/>
</dbReference>
<proteinExistence type="predicted"/>
<dbReference type="EMBL" id="AUZY01013075">
    <property type="protein sequence ID" value="EQD26754.1"/>
    <property type="molecule type" value="Genomic_DNA"/>
</dbReference>
<dbReference type="InterPro" id="IPR006121">
    <property type="entry name" value="HMA_dom"/>
</dbReference>
<dbReference type="InterPro" id="IPR036163">
    <property type="entry name" value="HMA_dom_sf"/>
</dbReference>
<organism evidence="3">
    <name type="scientific">mine drainage metagenome</name>
    <dbReference type="NCBI Taxonomy" id="410659"/>
    <lineage>
        <taxon>unclassified sequences</taxon>
        <taxon>metagenomes</taxon>
        <taxon>ecological metagenomes</taxon>
    </lineage>
</organism>
<evidence type="ECO:0000313" key="3">
    <source>
        <dbReference type="EMBL" id="EQD26754.1"/>
    </source>
</evidence>
<reference evidence="3" key="1">
    <citation type="submission" date="2013-08" db="EMBL/GenBank/DDBJ databases">
        <authorList>
            <person name="Mendez C."/>
            <person name="Richter M."/>
            <person name="Ferrer M."/>
            <person name="Sanchez J."/>
        </authorList>
    </citation>
    <scope>NUCLEOTIDE SEQUENCE</scope>
</reference>
<feature type="domain" description="HMA" evidence="2">
    <location>
        <begin position="7"/>
        <end position="59"/>
    </location>
</feature>
<keyword evidence="1" id="KW-0479">Metal-binding</keyword>
<name>T0ZD74_9ZZZZ</name>